<name>A0ABY8L0M1_9FLAO</name>
<proteinExistence type="inferred from homology"/>
<dbReference type="Pfam" id="PF02826">
    <property type="entry name" value="2-Hacid_dh_C"/>
    <property type="match status" value="1"/>
</dbReference>
<dbReference type="InterPro" id="IPR006139">
    <property type="entry name" value="D-isomer_2_OHA_DH_cat_dom"/>
</dbReference>
<dbReference type="SUPFAM" id="SSF51735">
    <property type="entry name" value="NAD(P)-binding Rossmann-fold domains"/>
    <property type="match status" value="1"/>
</dbReference>
<keyword evidence="2" id="KW-0520">NAD</keyword>
<dbReference type="PANTHER" id="PTHR43026:SF1">
    <property type="entry name" value="2-HYDROXYACID DEHYDROGENASE HOMOLOG 1-RELATED"/>
    <property type="match status" value="1"/>
</dbReference>
<reference evidence="6 7" key="1">
    <citation type="submission" date="2023-04" db="EMBL/GenBank/DDBJ databases">
        <title>Tenacibaculum tangerinum sp. nov., isolated from sea tidal flat of South Korea.</title>
        <authorList>
            <person name="Lee S.H."/>
            <person name="Kim J.-J."/>
        </authorList>
    </citation>
    <scope>NUCLEOTIDE SEQUENCE [LARGE SCALE GENOMIC DNA]</scope>
    <source>
        <strain evidence="6 7">GRR-S3-23</strain>
    </source>
</reference>
<sequence>MKILHLDTNHALLIKQLHELGFENDEDYTSSKSAIESKIHQYDGIVIRSRFTIDKSFLDKATKLKFIGRVGAGLENIDGVYAAKKGIYLISAPEGNRNAVGEHTLGMLLSLFNKLNKADREVREGKWLREENRGIELDGKTVGIIGYGNMGKAFAKKLRGFDLEVLCYDIKPNVGDENCTQVTLQELQEKADVLSLHTPQTELTLHMINNTFINRFSKPFWLLNTARGKSVVTKDLVAALQSGKILGAGLDVLEYEKKSFENLFTDQATPAAFEYLLNAENVLLSPHVAGWTVESKEKLAQTIVDKIKEEFC</sequence>
<feature type="domain" description="D-isomer specific 2-hydroxyacid dehydrogenase catalytic" evidence="4">
    <location>
        <begin position="19"/>
        <end position="309"/>
    </location>
</feature>
<feature type="domain" description="D-isomer specific 2-hydroxyacid dehydrogenase NAD-binding" evidence="5">
    <location>
        <begin position="105"/>
        <end position="289"/>
    </location>
</feature>
<dbReference type="Proteomes" id="UP001232001">
    <property type="component" value="Chromosome"/>
</dbReference>
<gene>
    <name evidence="6" type="ORF">P8625_12240</name>
</gene>
<dbReference type="InterPro" id="IPR006140">
    <property type="entry name" value="D-isomer_DH_NAD-bd"/>
</dbReference>
<dbReference type="Gene3D" id="3.40.50.720">
    <property type="entry name" value="NAD(P)-binding Rossmann-like Domain"/>
    <property type="match status" value="2"/>
</dbReference>
<keyword evidence="7" id="KW-1185">Reference proteome</keyword>
<keyword evidence="3" id="KW-0560">Oxidoreductase</keyword>
<organism evidence="6 7">
    <name type="scientific">Tenacibaculum tangerinum</name>
    <dbReference type="NCBI Taxonomy" id="3038772"/>
    <lineage>
        <taxon>Bacteria</taxon>
        <taxon>Pseudomonadati</taxon>
        <taxon>Bacteroidota</taxon>
        <taxon>Flavobacteriia</taxon>
        <taxon>Flavobacteriales</taxon>
        <taxon>Flavobacteriaceae</taxon>
        <taxon>Tenacibaculum</taxon>
    </lineage>
</organism>
<dbReference type="InterPro" id="IPR058205">
    <property type="entry name" value="D-LDH-like"/>
</dbReference>
<dbReference type="Pfam" id="PF00389">
    <property type="entry name" value="2-Hacid_dh"/>
    <property type="match status" value="1"/>
</dbReference>
<evidence type="ECO:0000256" key="2">
    <source>
        <dbReference type="ARBA" id="ARBA00023027"/>
    </source>
</evidence>
<dbReference type="CDD" id="cd12179">
    <property type="entry name" value="2-Hacid_dh_14"/>
    <property type="match status" value="1"/>
</dbReference>
<protein>
    <submittedName>
        <fullName evidence="6">2-hydroxyacid dehydrogenase</fullName>
    </submittedName>
</protein>
<evidence type="ECO:0000259" key="4">
    <source>
        <dbReference type="Pfam" id="PF00389"/>
    </source>
</evidence>
<evidence type="ECO:0000256" key="3">
    <source>
        <dbReference type="RuleBase" id="RU003719"/>
    </source>
</evidence>
<evidence type="ECO:0000313" key="6">
    <source>
        <dbReference type="EMBL" id="WGH74839.1"/>
    </source>
</evidence>
<comment type="similarity">
    <text evidence="1 3">Belongs to the D-isomer specific 2-hydroxyacid dehydrogenase family.</text>
</comment>
<accession>A0ABY8L0M1</accession>
<evidence type="ECO:0000259" key="5">
    <source>
        <dbReference type="Pfam" id="PF02826"/>
    </source>
</evidence>
<dbReference type="SUPFAM" id="SSF52283">
    <property type="entry name" value="Formate/glycerate dehydrogenase catalytic domain-like"/>
    <property type="match status" value="1"/>
</dbReference>
<dbReference type="PANTHER" id="PTHR43026">
    <property type="entry name" value="2-HYDROXYACID DEHYDROGENASE HOMOLOG 1-RELATED"/>
    <property type="match status" value="1"/>
</dbReference>
<dbReference type="EMBL" id="CP122539">
    <property type="protein sequence ID" value="WGH74839.1"/>
    <property type="molecule type" value="Genomic_DNA"/>
</dbReference>
<dbReference type="RefSeq" id="WP_279650733.1">
    <property type="nucleotide sequence ID" value="NZ_CP122539.1"/>
</dbReference>
<evidence type="ECO:0000313" key="7">
    <source>
        <dbReference type="Proteomes" id="UP001232001"/>
    </source>
</evidence>
<evidence type="ECO:0000256" key="1">
    <source>
        <dbReference type="ARBA" id="ARBA00005854"/>
    </source>
</evidence>
<dbReference type="InterPro" id="IPR036291">
    <property type="entry name" value="NAD(P)-bd_dom_sf"/>
</dbReference>